<feature type="DNA-binding region" description="OmpR/PhoB-type" evidence="8">
    <location>
        <begin position="132"/>
        <end position="232"/>
    </location>
</feature>
<keyword evidence="1 7" id="KW-0597">Phosphoprotein</keyword>
<evidence type="ECO:0000313" key="11">
    <source>
        <dbReference type="EMBL" id="BDR57559.1"/>
    </source>
</evidence>
<evidence type="ECO:0000256" key="2">
    <source>
        <dbReference type="ARBA" id="ARBA00023012"/>
    </source>
</evidence>
<dbReference type="SUPFAM" id="SSF52172">
    <property type="entry name" value="CheY-like"/>
    <property type="match status" value="1"/>
</dbReference>
<dbReference type="SMART" id="SM00448">
    <property type="entry name" value="REC"/>
    <property type="match status" value="1"/>
</dbReference>
<reference evidence="11 12" key="1">
    <citation type="journal article" date="2023" name="Microbiol. Spectr.">
        <title>Symbiosis of Carpenter Bees with Uncharacterized Lactic Acid Bacteria Showing NAD Auxotrophy.</title>
        <authorList>
            <person name="Kawasaki S."/>
            <person name="Ozawa K."/>
            <person name="Mori T."/>
            <person name="Yamamoto A."/>
            <person name="Ito M."/>
            <person name="Ohkuma M."/>
            <person name="Sakamoto M."/>
            <person name="Matsutani M."/>
        </authorList>
    </citation>
    <scope>NUCLEOTIDE SEQUENCE [LARGE SCALE GENOMIC DNA]</scope>
    <source>
        <strain evidence="11 12">KimC2</strain>
    </source>
</reference>
<organism evidence="11 12">
    <name type="scientific">Xylocopilactobacillus apis</name>
    <dbReference type="NCBI Taxonomy" id="2932183"/>
    <lineage>
        <taxon>Bacteria</taxon>
        <taxon>Bacillati</taxon>
        <taxon>Bacillota</taxon>
        <taxon>Bacilli</taxon>
        <taxon>Lactobacillales</taxon>
        <taxon>Lactobacillaceae</taxon>
        <taxon>Xylocopilactobacillus</taxon>
    </lineage>
</organism>
<dbReference type="SUPFAM" id="SSF46894">
    <property type="entry name" value="C-terminal effector domain of the bipartite response regulators"/>
    <property type="match status" value="1"/>
</dbReference>
<keyword evidence="4 8" id="KW-0238">DNA-binding</keyword>
<dbReference type="SMART" id="SM00862">
    <property type="entry name" value="Trans_reg_C"/>
    <property type="match status" value="1"/>
</dbReference>
<keyword evidence="2" id="KW-0902">Two-component regulatory system</keyword>
<dbReference type="InterPro" id="IPR039420">
    <property type="entry name" value="WalR-like"/>
</dbReference>
<evidence type="ECO:0000256" key="5">
    <source>
        <dbReference type="ARBA" id="ARBA00023159"/>
    </source>
</evidence>
<keyword evidence="12" id="KW-1185">Reference proteome</keyword>
<protein>
    <submittedName>
        <fullName evidence="11">DNA-binding response regulator</fullName>
    </submittedName>
</protein>
<dbReference type="Proteomes" id="UP001321804">
    <property type="component" value="Chromosome"/>
</dbReference>
<dbReference type="GO" id="GO:0005829">
    <property type="term" value="C:cytosol"/>
    <property type="evidence" value="ECO:0007669"/>
    <property type="project" value="TreeGrafter"/>
</dbReference>
<dbReference type="InterPro" id="IPR001867">
    <property type="entry name" value="OmpR/PhoB-type_DNA-bd"/>
</dbReference>
<evidence type="ECO:0000256" key="6">
    <source>
        <dbReference type="ARBA" id="ARBA00023163"/>
    </source>
</evidence>
<evidence type="ECO:0000256" key="1">
    <source>
        <dbReference type="ARBA" id="ARBA00022553"/>
    </source>
</evidence>
<proteinExistence type="predicted"/>
<dbReference type="GO" id="GO:0006355">
    <property type="term" value="P:regulation of DNA-templated transcription"/>
    <property type="evidence" value="ECO:0007669"/>
    <property type="project" value="InterPro"/>
</dbReference>
<dbReference type="KEGG" id="xak:KIMC2_21210"/>
<keyword evidence="3" id="KW-0805">Transcription regulation</keyword>
<dbReference type="RefSeq" id="WP_317696728.1">
    <property type="nucleotide sequence ID" value="NZ_AP026801.1"/>
</dbReference>
<gene>
    <name evidence="11" type="primary">rrp11</name>
    <name evidence="11" type="ORF">KIMC2_21210</name>
</gene>
<dbReference type="PROSITE" id="PS51755">
    <property type="entry name" value="OMPR_PHOB"/>
    <property type="match status" value="1"/>
</dbReference>
<dbReference type="Gene3D" id="6.10.250.690">
    <property type="match status" value="1"/>
</dbReference>
<dbReference type="Gene3D" id="3.40.50.2300">
    <property type="match status" value="1"/>
</dbReference>
<dbReference type="GO" id="GO:0000156">
    <property type="term" value="F:phosphorelay response regulator activity"/>
    <property type="evidence" value="ECO:0007669"/>
    <property type="project" value="TreeGrafter"/>
</dbReference>
<dbReference type="FunFam" id="1.10.10.10:FF:000018">
    <property type="entry name" value="DNA-binding response regulator ResD"/>
    <property type="match status" value="1"/>
</dbReference>
<dbReference type="InterPro" id="IPR011006">
    <property type="entry name" value="CheY-like_superfamily"/>
</dbReference>
<dbReference type="EMBL" id="AP026801">
    <property type="protein sequence ID" value="BDR57559.1"/>
    <property type="molecule type" value="Genomic_DNA"/>
</dbReference>
<dbReference type="InterPro" id="IPR001789">
    <property type="entry name" value="Sig_transdc_resp-reg_receiver"/>
</dbReference>
<evidence type="ECO:0000313" key="12">
    <source>
        <dbReference type="Proteomes" id="UP001321804"/>
    </source>
</evidence>
<evidence type="ECO:0000256" key="4">
    <source>
        <dbReference type="ARBA" id="ARBA00023125"/>
    </source>
</evidence>
<dbReference type="GO" id="GO:0000976">
    <property type="term" value="F:transcription cis-regulatory region binding"/>
    <property type="evidence" value="ECO:0007669"/>
    <property type="project" value="TreeGrafter"/>
</dbReference>
<evidence type="ECO:0000259" key="9">
    <source>
        <dbReference type="PROSITE" id="PS50110"/>
    </source>
</evidence>
<dbReference type="InterPro" id="IPR016032">
    <property type="entry name" value="Sig_transdc_resp-reg_C-effctor"/>
</dbReference>
<evidence type="ECO:0000256" key="3">
    <source>
        <dbReference type="ARBA" id="ARBA00023015"/>
    </source>
</evidence>
<keyword evidence="5" id="KW-0010">Activator</keyword>
<accession>A0AAU9DP52</accession>
<dbReference type="PANTHER" id="PTHR48111">
    <property type="entry name" value="REGULATOR OF RPOS"/>
    <property type="match status" value="1"/>
</dbReference>
<dbReference type="Pfam" id="PF00486">
    <property type="entry name" value="Trans_reg_C"/>
    <property type="match status" value="1"/>
</dbReference>
<feature type="domain" description="OmpR/PhoB-type" evidence="10">
    <location>
        <begin position="132"/>
        <end position="232"/>
    </location>
</feature>
<evidence type="ECO:0000256" key="8">
    <source>
        <dbReference type="PROSITE-ProRule" id="PRU01091"/>
    </source>
</evidence>
<keyword evidence="6" id="KW-0804">Transcription</keyword>
<sequence>MSEKQTLIIVDDDPEILELLQIYAKREGYATIPVSNGQDAIDKVKTNPEASLMILDMMLPEVDGTEVIHQIRKDSNIPILVVSARSADRDKIKGLIIGADDYVSKPFNPLEVMARVKSLIRRSENQVTEEQPDVIDIGSLIINYDSHTVKTPEGKSIALTAMEFDILYLLASNLNRVFSAEEIFKRVWKEDTVLSPKTVMVHVSHLRDKIEAQTGNKKIIETVWGVGYKISG</sequence>
<dbReference type="InterPro" id="IPR036388">
    <property type="entry name" value="WH-like_DNA-bd_sf"/>
</dbReference>
<dbReference type="CDD" id="cd00383">
    <property type="entry name" value="trans_reg_C"/>
    <property type="match status" value="1"/>
</dbReference>
<dbReference type="PROSITE" id="PS50110">
    <property type="entry name" value="RESPONSE_REGULATORY"/>
    <property type="match status" value="1"/>
</dbReference>
<dbReference type="Gene3D" id="1.10.10.10">
    <property type="entry name" value="Winged helix-like DNA-binding domain superfamily/Winged helix DNA-binding domain"/>
    <property type="match status" value="1"/>
</dbReference>
<name>A0AAU9DP52_9LACO</name>
<dbReference type="GO" id="GO:0032993">
    <property type="term" value="C:protein-DNA complex"/>
    <property type="evidence" value="ECO:0007669"/>
    <property type="project" value="TreeGrafter"/>
</dbReference>
<dbReference type="Pfam" id="PF00072">
    <property type="entry name" value="Response_reg"/>
    <property type="match status" value="1"/>
</dbReference>
<dbReference type="AlphaFoldDB" id="A0AAU9DP52"/>
<feature type="domain" description="Response regulatory" evidence="9">
    <location>
        <begin position="6"/>
        <end position="120"/>
    </location>
</feature>
<dbReference type="PANTHER" id="PTHR48111:SF10">
    <property type="entry name" value="STAGE 0 SPORULATION PROTEIN A HOMOLOG"/>
    <property type="match status" value="1"/>
</dbReference>
<feature type="modified residue" description="4-aspartylphosphate" evidence="7">
    <location>
        <position position="56"/>
    </location>
</feature>
<evidence type="ECO:0000259" key="10">
    <source>
        <dbReference type="PROSITE" id="PS51755"/>
    </source>
</evidence>
<evidence type="ECO:0000256" key="7">
    <source>
        <dbReference type="PROSITE-ProRule" id="PRU00169"/>
    </source>
</evidence>